<evidence type="ECO:0000259" key="1">
    <source>
        <dbReference type="Pfam" id="PF08332"/>
    </source>
</evidence>
<dbReference type="InterPro" id="IPR011944">
    <property type="entry name" value="Steroid_delta5-4_isomerase"/>
</dbReference>
<dbReference type="Gene3D" id="3.10.450.50">
    <property type="match status" value="1"/>
</dbReference>
<keyword evidence="2" id="KW-0418">Kinase</keyword>
<accession>A0A251XWM5</accession>
<dbReference type="Proteomes" id="UP000195106">
    <property type="component" value="Unassembled WGS sequence"/>
</dbReference>
<dbReference type="InterPro" id="IPR013543">
    <property type="entry name" value="Ca/CaM-dep_prot_kinase-assoc"/>
</dbReference>
<organism evidence="2 3">
    <name type="scientific">Clavibacter michiganensis</name>
    <dbReference type="NCBI Taxonomy" id="28447"/>
    <lineage>
        <taxon>Bacteria</taxon>
        <taxon>Bacillati</taxon>
        <taxon>Actinomycetota</taxon>
        <taxon>Actinomycetes</taxon>
        <taxon>Micrococcales</taxon>
        <taxon>Microbacteriaceae</taxon>
        <taxon>Clavibacter</taxon>
    </lineage>
</organism>
<comment type="caution">
    <text evidence="2">The sequence shown here is derived from an EMBL/GenBank/DDBJ whole genome shotgun (WGS) entry which is preliminary data.</text>
</comment>
<evidence type="ECO:0000313" key="3">
    <source>
        <dbReference type="Proteomes" id="UP000195106"/>
    </source>
</evidence>
<keyword evidence="2" id="KW-0808">Transferase</keyword>
<proteinExistence type="predicted"/>
<sequence length="172" mass="18022">MPTTRRPLSRRAATGAVAASVAAIAIAGIAVSGAAASGGRDAAPDEGTLRADARELFDEWNGTLATGDPAAVDAMYAPDAVLLPTVSPGVHDTSAERLRYFEGFLANVPSGAITEDHVRSLGPDSISHSGLYTFTMGETGDVVAARFTFDWTRVDGEWRIVEHHSSKEPVAQ</sequence>
<dbReference type="Pfam" id="PF08332">
    <property type="entry name" value="CaMKII_AD"/>
    <property type="match status" value="1"/>
</dbReference>
<dbReference type="GO" id="GO:0004683">
    <property type="term" value="F:calcium/calmodulin-dependent protein kinase activity"/>
    <property type="evidence" value="ECO:0007669"/>
    <property type="project" value="InterPro"/>
</dbReference>
<reference evidence="2 3" key="1">
    <citation type="submission" date="2016-08" db="EMBL/GenBank/DDBJ databases">
        <title>Genome sequence of Clavibacter michiganensis spp. strain CASJ009.</title>
        <authorList>
            <person name="Thapa S.P."/>
            <person name="Coaker G."/>
        </authorList>
    </citation>
    <scope>NUCLEOTIDE SEQUENCE [LARGE SCALE GENOMIC DNA]</scope>
    <source>
        <strain evidence="2">CASJ009</strain>
    </source>
</reference>
<dbReference type="AlphaFoldDB" id="A0A251XWM5"/>
<dbReference type="NCBIfam" id="TIGR02246">
    <property type="entry name" value="SgcJ/EcaC family oxidoreductase"/>
    <property type="match status" value="1"/>
</dbReference>
<dbReference type="CDD" id="cd00531">
    <property type="entry name" value="NTF2_like"/>
    <property type="match status" value="1"/>
</dbReference>
<feature type="domain" description="Calcium/calmodulin-dependent protein kinase II association-domain" evidence="1">
    <location>
        <begin position="52"/>
        <end position="169"/>
    </location>
</feature>
<gene>
    <name evidence="2" type="ORF">CMsap09_13035</name>
</gene>
<name>A0A251XWM5_9MICO</name>
<dbReference type="EMBL" id="MDHJ01000001">
    <property type="protein sequence ID" value="OUE09865.1"/>
    <property type="molecule type" value="Genomic_DNA"/>
</dbReference>
<protein>
    <submittedName>
        <fullName evidence="2">Calcium/calmodulin dependent protein kinase II Association</fullName>
    </submittedName>
</protein>
<dbReference type="SUPFAM" id="SSF54427">
    <property type="entry name" value="NTF2-like"/>
    <property type="match status" value="1"/>
</dbReference>
<dbReference type="InterPro" id="IPR032710">
    <property type="entry name" value="NTF2-like_dom_sf"/>
</dbReference>
<dbReference type="PROSITE" id="PS51318">
    <property type="entry name" value="TAT"/>
    <property type="match status" value="1"/>
</dbReference>
<evidence type="ECO:0000313" key="2">
    <source>
        <dbReference type="EMBL" id="OUE09865.1"/>
    </source>
</evidence>
<dbReference type="InterPro" id="IPR006311">
    <property type="entry name" value="TAT_signal"/>
</dbReference>
<dbReference type="GO" id="GO:0005516">
    <property type="term" value="F:calmodulin binding"/>
    <property type="evidence" value="ECO:0007669"/>
    <property type="project" value="InterPro"/>
</dbReference>